<evidence type="ECO:0008006" key="5">
    <source>
        <dbReference type="Google" id="ProtNLM"/>
    </source>
</evidence>
<dbReference type="PANTHER" id="PTHR33365:SF14">
    <property type="entry name" value="TAT PATHWAY SIGNAL SEQUENCE"/>
    <property type="match status" value="1"/>
</dbReference>
<evidence type="ECO:0000256" key="1">
    <source>
        <dbReference type="ARBA" id="ARBA00035112"/>
    </source>
</evidence>
<keyword evidence="2" id="KW-1133">Transmembrane helix</keyword>
<evidence type="ECO:0000256" key="2">
    <source>
        <dbReference type="SAM" id="Phobius"/>
    </source>
</evidence>
<gene>
    <name evidence="3" type="ORF">BDV29DRAFT_188583</name>
</gene>
<reference evidence="3 4" key="1">
    <citation type="submission" date="2019-04" db="EMBL/GenBank/DDBJ databases">
        <title>Friends and foes A comparative genomics study of 23 Aspergillus species from section Flavi.</title>
        <authorList>
            <consortium name="DOE Joint Genome Institute"/>
            <person name="Kjaerbolling I."/>
            <person name="Vesth T."/>
            <person name="Frisvad J.C."/>
            <person name="Nybo J.L."/>
            <person name="Theobald S."/>
            <person name="Kildgaard S."/>
            <person name="Isbrandt T."/>
            <person name="Kuo A."/>
            <person name="Sato A."/>
            <person name="Lyhne E.K."/>
            <person name="Kogle M.E."/>
            <person name="Wiebenga A."/>
            <person name="Kun R.S."/>
            <person name="Lubbers R.J."/>
            <person name="Makela M.R."/>
            <person name="Barry K."/>
            <person name="Chovatia M."/>
            <person name="Clum A."/>
            <person name="Daum C."/>
            <person name="Haridas S."/>
            <person name="He G."/>
            <person name="LaButti K."/>
            <person name="Lipzen A."/>
            <person name="Mondo S."/>
            <person name="Riley R."/>
            <person name="Salamov A."/>
            <person name="Simmons B.A."/>
            <person name="Magnuson J.K."/>
            <person name="Henrissat B."/>
            <person name="Mortensen U.H."/>
            <person name="Larsen T.O."/>
            <person name="Devries R.P."/>
            <person name="Grigoriev I.V."/>
            <person name="Machida M."/>
            <person name="Baker S.E."/>
            <person name="Andersen M.R."/>
        </authorList>
    </citation>
    <scope>NUCLEOTIDE SEQUENCE [LARGE SCALE GENOMIC DNA]</scope>
    <source>
        <strain evidence="3 4">CBS 151.66</strain>
    </source>
</reference>
<evidence type="ECO:0000313" key="3">
    <source>
        <dbReference type="EMBL" id="KAB8077525.1"/>
    </source>
</evidence>
<accession>A0A5N5XBL3</accession>
<protein>
    <recommendedName>
        <fullName evidence="5">Tat pathway signal sequence</fullName>
    </recommendedName>
</protein>
<dbReference type="Pfam" id="PF11807">
    <property type="entry name" value="UstYa"/>
    <property type="match status" value="1"/>
</dbReference>
<dbReference type="PANTHER" id="PTHR33365">
    <property type="entry name" value="YALI0B05434P"/>
    <property type="match status" value="1"/>
</dbReference>
<comment type="similarity">
    <text evidence="1">Belongs to the ustYa family.</text>
</comment>
<dbReference type="InterPro" id="IPR021765">
    <property type="entry name" value="UstYa-like"/>
</dbReference>
<sequence>MILSKLKLFSRDYRFQTLRPKTYEDPEIETEELLTDGNYARRSASSNAWIYLTIANLANLGITIALIFSSQHRPLLEINAGLRPVSWWSPILDDIEIPRYTTMLNGTLFAKPENQYEKVLTHVITREEIIKLAKDPETAARFDNNFWEMGDDAYMVELDMMHVQQIHCLNLLRKAAFRDYPRYNPEMDPQDKMWWIHLGHCTDMLLQNIQCNANTEILTLAWVEDRGVPWPDFSVNRKCRDFNTLVHWQHEHAVNLEKFDRMPVP</sequence>
<keyword evidence="4" id="KW-1185">Reference proteome</keyword>
<dbReference type="EMBL" id="ML732167">
    <property type="protein sequence ID" value="KAB8077525.1"/>
    <property type="molecule type" value="Genomic_DNA"/>
</dbReference>
<dbReference type="Proteomes" id="UP000326565">
    <property type="component" value="Unassembled WGS sequence"/>
</dbReference>
<proteinExistence type="inferred from homology"/>
<dbReference type="OrthoDB" id="3687641at2759"/>
<organism evidence="3 4">
    <name type="scientific">Aspergillus leporis</name>
    <dbReference type="NCBI Taxonomy" id="41062"/>
    <lineage>
        <taxon>Eukaryota</taxon>
        <taxon>Fungi</taxon>
        <taxon>Dikarya</taxon>
        <taxon>Ascomycota</taxon>
        <taxon>Pezizomycotina</taxon>
        <taxon>Eurotiomycetes</taxon>
        <taxon>Eurotiomycetidae</taxon>
        <taxon>Eurotiales</taxon>
        <taxon>Aspergillaceae</taxon>
        <taxon>Aspergillus</taxon>
        <taxon>Aspergillus subgen. Circumdati</taxon>
    </lineage>
</organism>
<feature type="transmembrane region" description="Helical" evidence="2">
    <location>
        <begin position="48"/>
        <end position="68"/>
    </location>
</feature>
<dbReference type="AlphaFoldDB" id="A0A5N5XBL3"/>
<keyword evidence="2" id="KW-0812">Transmembrane</keyword>
<evidence type="ECO:0000313" key="4">
    <source>
        <dbReference type="Proteomes" id="UP000326565"/>
    </source>
</evidence>
<keyword evidence="2" id="KW-0472">Membrane</keyword>
<dbReference type="GO" id="GO:0043386">
    <property type="term" value="P:mycotoxin biosynthetic process"/>
    <property type="evidence" value="ECO:0007669"/>
    <property type="project" value="InterPro"/>
</dbReference>
<name>A0A5N5XBL3_9EURO</name>